<comment type="cofactor">
    <cofactor evidence="1">
        <name>Zn(2+)</name>
        <dbReference type="ChEBI" id="CHEBI:29105"/>
    </cofactor>
</comment>
<dbReference type="Gene3D" id="3.40.50.10310">
    <property type="entry name" value="Creatininase"/>
    <property type="match status" value="1"/>
</dbReference>
<comment type="similarity">
    <text evidence="5">Belongs to the creatininase superfamily.</text>
</comment>
<protein>
    <submittedName>
        <fullName evidence="6">Creatininase</fullName>
    </submittedName>
</protein>
<proteinExistence type="inferred from homology"/>
<dbReference type="Pfam" id="PF02633">
    <property type="entry name" value="Creatininase"/>
    <property type="match status" value="1"/>
</dbReference>
<dbReference type="AlphaFoldDB" id="Q21S07"/>
<dbReference type="HOGENOM" id="CLU_055029_0_0_4"/>
<keyword evidence="4" id="KW-0862">Zinc</keyword>
<dbReference type="InterPro" id="IPR024087">
    <property type="entry name" value="Creatininase-like_sf"/>
</dbReference>
<keyword evidence="3" id="KW-0378">Hydrolase</keyword>
<keyword evidence="2" id="KW-0479">Metal-binding</keyword>
<dbReference type="GO" id="GO:0046872">
    <property type="term" value="F:metal ion binding"/>
    <property type="evidence" value="ECO:0007669"/>
    <property type="project" value="UniProtKB-KW"/>
</dbReference>
<keyword evidence="7" id="KW-1185">Reference proteome</keyword>
<organism evidence="6 7">
    <name type="scientific">Albidiferax ferrireducens (strain ATCC BAA-621 / DSM 15236 / T118)</name>
    <name type="common">Rhodoferax ferrireducens</name>
    <dbReference type="NCBI Taxonomy" id="338969"/>
    <lineage>
        <taxon>Bacteria</taxon>
        <taxon>Pseudomonadati</taxon>
        <taxon>Pseudomonadota</taxon>
        <taxon>Betaproteobacteria</taxon>
        <taxon>Burkholderiales</taxon>
        <taxon>Comamonadaceae</taxon>
        <taxon>Rhodoferax</taxon>
    </lineage>
</organism>
<evidence type="ECO:0000313" key="7">
    <source>
        <dbReference type="Proteomes" id="UP000008332"/>
    </source>
</evidence>
<dbReference type="eggNOG" id="COG1402">
    <property type="taxonomic scope" value="Bacteria"/>
</dbReference>
<dbReference type="STRING" id="338969.Rfer_3746"/>
<dbReference type="InterPro" id="IPR003785">
    <property type="entry name" value="Creatininase/forma_Hydrolase"/>
</dbReference>
<gene>
    <name evidence="6" type="ordered locus">Rfer_3746</name>
</gene>
<accession>Q21S07</accession>
<dbReference type="PANTHER" id="PTHR35005">
    <property type="entry name" value="3-DEHYDRO-SCYLLO-INOSOSE HYDROLASE"/>
    <property type="match status" value="1"/>
</dbReference>
<dbReference type="RefSeq" id="WP_011466009.1">
    <property type="nucleotide sequence ID" value="NC_007908.1"/>
</dbReference>
<dbReference type="SUPFAM" id="SSF102215">
    <property type="entry name" value="Creatininase"/>
    <property type="match status" value="1"/>
</dbReference>
<reference evidence="7" key="1">
    <citation type="submission" date="2006-02" db="EMBL/GenBank/DDBJ databases">
        <title>Complete sequence of chromosome of Rhodoferax ferrireducens DSM 15236.</title>
        <authorList>
            <person name="Copeland A."/>
            <person name="Lucas S."/>
            <person name="Lapidus A."/>
            <person name="Barry K."/>
            <person name="Detter J.C."/>
            <person name="Glavina del Rio T."/>
            <person name="Hammon N."/>
            <person name="Israni S."/>
            <person name="Pitluck S."/>
            <person name="Brettin T."/>
            <person name="Bruce D."/>
            <person name="Han C."/>
            <person name="Tapia R."/>
            <person name="Gilna P."/>
            <person name="Kiss H."/>
            <person name="Schmutz J."/>
            <person name="Larimer F."/>
            <person name="Land M."/>
            <person name="Kyrpides N."/>
            <person name="Ivanova N."/>
            <person name="Richardson P."/>
        </authorList>
    </citation>
    <scope>NUCLEOTIDE SEQUENCE [LARGE SCALE GENOMIC DNA]</scope>
    <source>
        <strain evidence="7">ATCC BAA-621 / DSM 15236 / T118</strain>
    </source>
</reference>
<evidence type="ECO:0000256" key="5">
    <source>
        <dbReference type="ARBA" id="ARBA00024029"/>
    </source>
</evidence>
<dbReference type="EMBL" id="CP000267">
    <property type="protein sequence ID" value="ABD71446.1"/>
    <property type="molecule type" value="Genomic_DNA"/>
</dbReference>
<dbReference type="Proteomes" id="UP000008332">
    <property type="component" value="Chromosome"/>
</dbReference>
<sequence>MAAMNPCSRYWANLSTRDFAQLIAGGQAAKTIAVLPVAATEQHGPHLPLSVDTVLVDGIVTAALPHLAADLNVLFLPTQAVGLSPEHARFPGTLTLKNETILRLWTDIGESVAAAGIQKLLLFNSHGGNVSVMDLVARDLRARLGMLVYSVSWFNLPLTDAQGQDVNALFSADEHRFGIHAGEMETSMMLALDPARVNMVQAQNFHSTAQDRAQKFAILGNGKSAKLGWQMQDYNPAGAVGNAAAASAEKGRALVAAAGLGLARLLAEINQLPLSTLVTGPTPGAR</sequence>
<evidence type="ECO:0000256" key="4">
    <source>
        <dbReference type="ARBA" id="ARBA00022833"/>
    </source>
</evidence>
<dbReference type="OrthoDB" id="9801445at2"/>
<dbReference type="KEGG" id="rfr:Rfer_3746"/>
<name>Q21S07_ALBFT</name>
<dbReference type="GO" id="GO:0016811">
    <property type="term" value="F:hydrolase activity, acting on carbon-nitrogen (but not peptide) bonds, in linear amides"/>
    <property type="evidence" value="ECO:0007669"/>
    <property type="project" value="TreeGrafter"/>
</dbReference>
<dbReference type="GO" id="GO:0009231">
    <property type="term" value="P:riboflavin biosynthetic process"/>
    <property type="evidence" value="ECO:0007669"/>
    <property type="project" value="TreeGrafter"/>
</dbReference>
<evidence type="ECO:0000313" key="6">
    <source>
        <dbReference type="EMBL" id="ABD71446.1"/>
    </source>
</evidence>
<evidence type="ECO:0000256" key="1">
    <source>
        <dbReference type="ARBA" id="ARBA00001947"/>
    </source>
</evidence>
<evidence type="ECO:0000256" key="3">
    <source>
        <dbReference type="ARBA" id="ARBA00022801"/>
    </source>
</evidence>
<dbReference type="PANTHER" id="PTHR35005:SF1">
    <property type="entry name" value="2-AMINO-5-FORMYLAMINO-6-RIBOSYLAMINOPYRIMIDIN-4(3H)-ONE 5'-MONOPHOSPHATE DEFORMYLASE"/>
    <property type="match status" value="1"/>
</dbReference>
<evidence type="ECO:0000256" key="2">
    <source>
        <dbReference type="ARBA" id="ARBA00022723"/>
    </source>
</evidence>